<accession>A0A4V6IMR2</accession>
<protein>
    <submittedName>
        <fullName evidence="1">Uncharacterized protein</fullName>
    </submittedName>
</protein>
<dbReference type="OrthoDB" id="8137968at2"/>
<dbReference type="AlphaFoldDB" id="A0A4V6IMR2"/>
<dbReference type="Proteomes" id="UP000294360">
    <property type="component" value="Chromosome"/>
</dbReference>
<name>A0A4V6IMR2_METTU</name>
<dbReference type="KEGG" id="mtun:MTUNDRAET4_2674"/>
<organism evidence="1 2">
    <name type="scientific">Methylocella tundrae</name>
    <dbReference type="NCBI Taxonomy" id="227605"/>
    <lineage>
        <taxon>Bacteria</taxon>
        <taxon>Pseudomonadati</taxon>
        <taxon>Pseudomonadota</taxon>
        <taxon>Alphaproteobacteria</taxon>
        <taxon>Hyphomicrobiales</taxon>
        <taxon>Beijerinckiaceae</taxon>
        <taxon>Methylocella</taxon>
    </lineage>
</organism>
<dbReference type="RefSeq" id="WP_134489964.1">
    <property type="nucleotide sequence ID" value="NZ_CP139089.1"/>
</dbReference>
<gene>
    <name evidence="1" type="ORF">MTUNDRAET4_2674</name>
</gene>
<dbReference type="EMBL" id="LR536450">
    <property type="protein sequence ID" value="VFU09561.1"/>
    <property type="molecule type" value="Genomic_DNA"/>
</dbReference>
<evidence type="ECO:0000313" key="2">
    <source>
        <dbReference type="Proteomes" id="UP000294360"/>
    </source>
</evidence>
<proteinExistence type="predicted"/>
<sequence length="147" mass="16438">MPPRHTVNYSGSVTDVFAHRFVLATPEGHILADLGPRGAEQFRLQKGEKVQIAGEQKPSEVKVFSIAREGEAAIVLHHPDAHPPQHEHADPHIALRAADDAGFTAVGEPHRKPKHFELRARDAKGEEFELHIELDGHIRKQKRIERA</sequence>
<reference evidence="1 2" key="1">
    <citation type="submission" date="2019-03" db="EMBL/GenBank/DDBJ databases">
        <authorList>
            <person name="Kox A.R. M."/>
        </authorList>
    </citation>
    <scope>NUCLEOTIDE SEQUENCE [LARGE SCALE GENOMIC DNA]</scope>
    <source>
        <strain evidence="1">MTUNDRAET4 annotated genome</strain>
    </source>
</reference>
<evidence type="ECO:0000313" key="1">
    <source>
        <dbReference type="EMBL" id="VFU09561.1"/>
    </source>
</evidence>